<evidence type="ECO:0000313" key="2">
    <source>
        <dbReference type="EMBL" id="ACZ49111.1"/>
    </source>
</evidence>
<feature type="transmembrane region" description="Helical" evidence="1">
    <location>
        <begin position="60"/>
        <end position="84"/>
    </location>
</feature>
<dbReference type="eggNOG" id="COG1320">
    <property type="taxonomic scope" value="Bacteria"/>
</dbReference>
<proteinExistence type="predicted"/>
<dbReference type="RefSeq" id="WP_012880582.1">
    <property type="nucleotide sequence ID" value="NC_013532.1"/>
</dbReference>
<feature type="transmembrane region" description="Helical" evidence="1">
    <location>
        <begin position="34"/>
        <end position="54"/>
    </location>
</feature>
<dbReference type="GO" id="GO:0015385">
    <property type="term" value="F:sodium:proton antiporter activity"/>
    <property type="evidence" value="ECO:0007669"/>
    <property type="project" value="TreeGrafter"/>
</dbReference>
<dbReference type="STRING" id="574556.ACIS_00490"/>
<accession>D1AU83</accession>
<dbReference type="PANTHER" id="PTHR34703">
    <property type="entry name" value="ANTIPORTER SUBUNIT MNHG2-RELATED"/>
    <property type="match status" value="1"/>
</dbReference>
<keyword evidence="3" id="KW-1185">Reference proteome</keyword>
<keyword evidence="1" id="KW-0812">Transmembrane</keyword>
<evidence type="ECO:0000313" key="3">
    <source>
        <dbReference type="Proteomes" id="UP000000630"/>
    </source>
</evidence>
<dbReference type="NCBIfam" id="NF009311">
    <property type="entry name" value="PRK12670.1"/>
    <property type="match status" value="1"/>
</dbReference>
<dbReference type="HOGENOM" id="CLU_121334_2_2_5"/>
<reference evidence="2 3" key="1">
    <citation type="journal article" date="2010" name="J. Bacteriol.">
        <title>Complete genome sequence of Anaplasma marginale subsp. centrale.</title>
        <authorList>
            <person name="Herndon D.R."/>
            <person name="Palmer G.H."/>
            <person name="Shkap V."/>
            <person name="Knowles D.P. Jr."/>
            <person name="Brayton K.A."/>
        </authorList>
    </citation>
    <scope>NUCLEOTIDE SEQUENCE [LARGE SCALE GENOMIC DNA]</scope>
    <source>
        <strain evidence="2 3">Israel</strain>
    </source>
</reference>
<gene>
    <name evidence="2" type="ordered locus">ACIS_00490</name>
</gene>
<dbReference type="InterPro" id="IPR005133">
    <property type="entry name" value="PhaG_MnhG_YufB"/>
</dbReference>
<dbReference type="Proteomes" id="UP000000630">
    <property type="component" value="Chromosome"/>
</dbReference>
<feature type="transmembrane region" description="Helical" evidence="1">
    <location>
        <begin position="6"/>
        <end position="27"/>
    </location>
</feature>
<evidence type="ECO:0000256" key="1">
    <source>
        <dbReference type="SAM" id="Phobius"/>
    </source>
</evidence>
<dbReference type="OrthoDB" id="4427992at2"/>
<dbReference type="PANTHER" id="PTHR34703:SF1">
    <property type="entry name" value="ANTIPORTER SUBUNIT MNHG2-RELATED"/>
    <property type="match status" value="1"/>
</dbReference>
<dbReference type="AlphaFoldDB" id="D1AU83"/>
<dbReference type="EMBL" id="CP001759">
    <property type="protein sequence ID" value="ACZ49111.1"/>
    <property type="molecule type" value="Genomic_DNA"/>
</dbReference>
<dbReference type="Pfam" id="PF03334">
    <property type="entry name" value="PhaG_MnhG_YufB"/>
    <property type="match status" value="1"/>
</dbReference>
<keyword evidence="1" id="KW-0472">Membrane</keyword>
<sequence length="99" mass="10238">MVPLLGMMTLGAGVFFMVIAAIGVLRLPDFRSRVHAVGVADSVGVALALCGLAIQCGLSVFTIKMLVLIVLLWITSTTACNAIVGSTILQCKSDDEDGG</sequence>
<organism evidence="2 3">
    <name type="scientific">Anaplasma centrale (strain Israel)</name>
    <name type="common">Anaplasma marginale subsp. centrale (strain Israel)</name>
    <dbReference type="NCBI Taxonomy" id="574556"/>
    <lineage>
        <taxon>Bacteria</taxon>
        <taxon>Pseudomonadati</taxon>
        <taxon>Pseudomonadota</taxon>
        <taxon>Alphaproteobacteria</taxon>
        <taxon>Rickettsiales</taxon>
        <taxon>Anaplasmataceae</taxon>
        <taxon>Anaplasma</taxon>
    </lineage>
</organism>
<dbReference type="KEGG" id="acn:ACIS_00490"/>
<keyword evidence="1" id="KW-1133">Transmembrane helix</keyword>
<name>D1AU83_ANACI</name>
<protein>
    <submittedName>
        <fullName evidence="2">Putative monovalent cation/H+ antiporter subunit G</fullName>
    </submittedName>
</protein>